<accession>A0A5D0GE61</accession>
<gene>
    <name evidence="1" type="ORF">FVF61_04770</name>
</gene>
<sequence length="63" mass="7594">MSHNITIGRDYLFNLLSDHKLLVRQRKRKAVTTNSRHWMKKYSNLIKEITIIRPEQVWVSDIT</sequence>
<protein>
    <recommendedName>
        <fullName evidence="3">IS3 family transposase</fullName>
    </recommendedName>
</protein>
<dbReference type="EMBL" id="VSFC01000023">
    <property type="protein sequence ID" value="TYA57224.1"/>
    <property type="molecule type" value="Genomic_DNA"/>
</dbReference>
<dbReference type="RefSeq" id="WP_148453916.1">
    <property type="nucleotide sequence ID" value="NZ_VSFC01000023.1"/>
</dbReference>
<dbReference type="Proteomes" id="UP000324550">
    <property type="component" value="Unassembled WGS sequence"/>
</dbReference>
<proteinExistence type="predicted"/>
<keyword evidence="2" id="KW-1185">Reference proteome</keyword>
<comment type="caution">
    <text evidence="1">The sequence shown here is derived from an EMBL/GenBank/DDBJ whole genome shotgun (WGS) entry which is preliminary data.</text>
</comment>
<organism evidence="1 2">
    <name type="scientific">Formosa maritima</name>
    <dbReference type="NCBI Taxonomy" id="2592046"/>
    <lineage>
        <taxon>Bacteria</taxon>
        <taxon>Pseudomonadati</taxon>
        <taxon>Bacteroidota</taxon>
        <taxon>Flavobacteriia</taxon>
        <taxon>Flavobacteriales</taxon>
        <taxon>Flavobacteriaceae</taxon>
        <taxon>Formosa</taxon>
    </lineage>
</organism>
<name>A0A5D0GE61_9FLAO</name>
<dbReference type="OrthoDB" id="9815231at2"/>
<evidence type="ECO:0000313" key="2">
    <source>
        <dbReference type="Proteomes" id="UP000324550"/>
    </source>
</evidence>
<evidence type="ECO:0008006" key="3">
    <source>
        <dbReference type="Google" id="ProtNLM"/>
    </source>
</evidence>
<dbReference type="AlphaFoldDB" id="A0A5D0GE61"/>
<evidence type="ECO:0000313" key="1">
    <source>
        <dbReference type="EMBL" id="TYA57224.1"/>
    </source>
</evidence>
<reference evidence="1 2" key="1">
    <citation type="submission" date="2019-08" db="EMBL/GenBank/DDBJ databases">
        <title>Formosa sediminis sp. nov., isolated from marine sediment.</title>
        <authorList>
            <person name="Cao W.R."/>
        </authorList>
    </citation>
    <scope>NUCLEOTIDE SEQUENCE [LARGE SCALE GENOMIC DNA]</scope>
    <source>
        <strain evidence="1 2">1494</strain>
    </source>
</reference>